<feature type="compositionally biased region" description="Acidic residues" evidence="11">
    <location>
        <begin position="242"/>
        <end position="256"/>
    </location>
</feature>
<dbReference type="SMART" id="SM00570">
    <property type="entry name" value="AWS"/>
    <property type="match status" value="1"/>
</dbReference>
<dbReference type="InterPro" id="IPR050777">
    <property type="entry name" value="SET2_Histone-Lys_MeTrsfase"/>
</dbReference>
<dbReference type="Proteomes" id="UP001497522">
    <property type="component" value="Chromosome 8"/>
</dbReference>
<evidence type="ECO:0000256" key="10">
    <source>
        <dbReference type="ARBA" id="ARBA00023242"/>
    </source>
</evidence>
<keyword evidence="3" id="KW-0158">Chromosome</keyword>
<evidence type="ECO:0000256" key="4">
    <source>
        <dbReference type="ARBA" id="ARBA00022603"/>
    </source>
</evidence>
<dbReference type="SMART" id="SM00317">
    <property type="entry name" value="SET"/>
    <property type="match status" value="1"/>
</dbReference>
<dbReference type="PROSITE" id="PS50280">
    <property type="entry name" value="SET"/>
    <property type="match status" value="1"/>
</dbReference>
<evidence type="ECO:0000256" key="11">
    <source>
        <dbReference type="SAM" id="MobiDB-lite"/>
    </source>
</evidence>
<dbReference type="SUPFAM" id="SSF82199">
    <property type="entry name" value="SET domain"/>
    <property type="match status" value="1"/>
</dbReference>
<evidence type="ECO:0000313" key="16">
    <source>
        <dbReference type="EMBL" id="CAK9881429.1"/>
    </source>
</evidence>
<evidence type="ECO:0000256" key="1">
    <source>
        <dbReference type="ARBA" id="ARBA00004123"/>
    </source>
</evidence>
<feature type="compositionally biased region" description="Polar residues" evidence="11">
    <location>
        <begin position="2039"/>
        <end position="2051"/>
    </location>
</feature>
<keyword evidence="7" id="KW-0479">Metal-binding</keyword>
<dbReference type="PROSITE" id="PS51215">
    <property type="entry name" value="AWS"/>
    <property type="match status" value="1"/>
</dbReference>
<evidence type="ECO:0000256" key="3">
    <source>
        <dbReference type="ARBA" id="ARBA00022454"/>
    </source>
</evidence>
<feature type="region of interest" description="Disordered" evidence="11">
    <location>
        <begin position="58"/>
        <end position="138"/>
    </location>
</feature>
<feature type="domain" description="AWS" evidence="15">
    <location>
        <begin position="1301"/>
        <end position="1351"/>
    </location>
</feature>
<dbReference type="InterPro" id="IPR011124">
    <property type="entry name" value="Znf_CW"/>
</dbReference>
<feature type="compositionally biased region" description="Polar residues" evidence="11">
    <location>
        <begin position="2076"/>
        <end position="2112"/>
    </location>
</feature>
<keyword evidence="9" id="KW-0862">Zinc</keyword>
<feature type="compositionally biased region" description="Acidic residues" evidence="11">
    <location>
        <begin position="114"/>
        <end position="130"/>
    </location>
</feature>
<evidence type="ECO:0000256" key="9">
    <source>
        <dbReference type="ARBA" id="ARBA00022833"/>
    </source>
</evidence>
<feature type="compositionally biased region" description="Basic and acidic residues" evidence="11">
    <location>
        <begin position="1888"/>
        <end position="1897"/>
    </location>
</feature>
<feature type="compositionally biased region" description="Low complexity" evidence="11">
    <location>
        <begin position="2376"/>
        <end position="2390"/>
    </location>
</feature>
<evidence type="ECO:0000259" key="15">
    <source>
        <dbReference type="PROSITE" id="PS51215"/>
    </source>
</evidence>
<keyword evidence="17" id="KW-1185">Reference proteome</keyword>
<gene>
    <name evidence="16" type="ORF">CSSPJE1EN2_LOCUS22785</name>
</gene>
<feature type="region of interest" description="Disordered" evidence="11">
    <location>
        <begin position="241"/>
        <end position="270"/>
    </location>
</feature>
<dbReference type="CDD" id="cd19172">
    <property type="entry name" value="SET_SETD2"/>
    <property type="match status" value="1"/>
</dbReference>
<feature type="region of interest" description="Disordered" evidence="11">
    <location>
        <begin position="466"/>
        <end position="499"/>
    </location>
</feature>
<feature type="region of interest" description="Disordered" evidence="11">
    <location>
        <begin position="368"/>
        <end position="392"/>
    </location>
</feature>
<keyword evidence="6" id="KW-0949">S-adenosyl-L-methionine</keyword>
<evidence type="ECO:0000256" key="6">
    <source>
        <dbReference type="ARBA" id="ARBA00022691"/>
    </source>
</evidence>
<organism evidence="16 17">
    <name type="scientific">Sphagnum jensenii</name>
    <dbReference type="NCBI Taxonomy" id="128206"/>
    <lineage>
        <taxon>Eukaryota</taxon>
        <taxon>Viridiplantae</taxon>
        <taxon>Streptophyta</taxon>
        <taxon>Embryophyta</taxon>
        <taxon>Bryophyta</taxon>
        <taxon>Sphagnophytina</taxon>
        <taxon>Sphagnopsida</taxon>
        <taxon>Sphagnales</taxon>
        <taxon>Sphagnaceae</taxon>
        <taxon>Sphagnum</taxon>
    </lineage>
</organism>
<proteinExistence type="predicted"/>
<dbReference type="EMBL" id="OZ023709">
    <property type="protein sequence ID" value="CAK9881429.1"/>
    <property type="molecule type" value="Genomic_DNA"/>
</dbReference>
<evidence type="ECO:0000256" key="8">
    <source>
        <dbReference type="ARBA" id="ARBA00022771"/>
    </source>
</evidence>
<evidence type="ECO:0000259" key="12">
    <source>
        <dbReference type="PROSITE" id="PS50280"/>
    </source>
</evidence>
<comment type="subcellular location">
    <subcellularLocation>
        <location evidence="2">Chromosome</location>
    </subcellularLocation>
    <subcellularLocation>
        <location evidence="1">Nucleus</location>
    </subcellularLocation>
</comment>
<evidence type="ECO:0008006" key="18">
    <source>
        <dbReference type="Google" id="ProtNLM"/>
    </source>
</evidence>
<feature type="compositionally biased region" description="Polar residues" evidence="11">
    <location>
        <begin position="2418"/>
        <end position="2433"/>
    </location>
</feature>
<evidence type="ECO:0000259" key="14">
    <source>
        <dbReference type="PROSITE" id="PS51050"/>
    </source>
</evidence>
<sequence>MEDDGMGPLLEHFATAKNLEFPASLELAHGVVIMNVERFRYRDSGGGQRDDVANLFKVESSDEGGEGGSQEEEEEEEELGVEEAGGAAGVAALGNLRGGDQGPDYLGFRGARTEEEEEEEEDEEDEEDENGAMGSENQGEAQQYQYAGGNCGGLGGAGGFEYGEYGGRGELIPNAAGGQEAQERLGRGALHTEHYQGPYGSGGCGAGHDDHANGLQFGVLHGDDVPLMGCSSSFGPKIQSVFDDDDDVRGQEEEEGSQVGGGDGGLAGCVSSSEVRIDEGEEEECSDMQQDPCALGDIQDGVAATEFEQQPESQSRPLRIFNKIRAFKETILERGNAKQEIYHATSMCKEPAAQPPTCIVAGAGMKMEDSQKLPEEKGTPTLPSTRGKSGRVSRELGALLDAQVVRPRRAGKGFHGKQTGSKEVAFQVEESNGGAAQDGSLAEGFRFQNETGRIRVTRSRATGRFIRQNQDSDHESGCPKGKKTGKRSAGRGGRQGWGNYITVDTVESNDVPGPAMNRGLEGPHVDLPSDQITEARGSVERLFLKKKLEGTVWAKKKGHHQHEGPVSMEGKDNELQPLRTIQHKNIRRQGKNQRRIAVGKGMSNGNEIGHSVSPNWPTEVAQPGGKLSQEDNLNALEVDKILESSSTGSQRSRCRVDKDVEKEAKPLDNSHLQEISHINNVHISGGQVSGKRHKRPESLACVDGKFETLRVSTKAGFLGQETAVDGNAVNTNCLSGANGTASFGQEQGEETDQEVMRQDALGCWNDTGHNGEGEKIESGLIMDQISRLSRGLKEACNVQKQERIHNLSAAMAGNKIRAGNAQQIEDQLESKTSGDGGIVEEISHTPFALARKEGEEEPVDVGKAGLINIQANPVAVSEAMFNALTTLEPGEEEAGHTDHTAKEEYSCQWGKLSGLSGEDAISVTSWDATMHKSFGHGDGTTKGIAGDNVTDAGGTNIENEQIGAASDAVFPKDGKVPLRSRKGKFGQVTEAQGDTCNAGKAKKLEMGHKQMSCSKKSKVAVGKHVEKESPVGEKGPLEVSGGGFLSHEIAKTADDLASSGKGICEKWSQASQVVHKGSVRIRKCNTPAVKPLAASRKCQVAVEAPALAKQGRWMPGVTKKSIYKKQPEPMLKKNSTSDGNCTGDNAQSLQKGALGGLARDTDNAAVREEVSSEVTEGVRNTRDKVDASAGTTPRVSWVLCDNCGKWRCIPVDLADEIDATNRYWSCSDNPNKEFADCCIPQEKSDAEINRELEISENSECDEEDGTNATCEKPMEVCIQAVWTLIYHNIFNHRSQKHQDPDEAMVCQCRTPTDGEVACGENCLNRMLSIECLSQQCPCGTDCSNQQFQKGARIQVQWFRCGKKGFGLKIMENVCKDSFIIEYVGEVLNIQAYEARQKEYAMKGQKHFYFMSLSSSEVIDACIKGNLGRFINHSCEPNCRTEKWTVDGEVCIGLFANRDLIEGEEITFNYNYERVGGAVAKKCECGAVNCRGFIGGDADTPRTVVENESDEDEDLEPIMLQADDIEEPHNVVNGSKVGPVKKLRMTSDSDVQDVKVLKATQGVKRKALPLGAKEGKGSVKHVKTIALLKKSGAKIAQSKGLTINVSRDIHANGCHSLIRNMHYSEGTFQRLCVAHFLDVSMQSVSSLLYSGSDSILVTVVVEHCQRVRSSNVHYISLNCTSSLVFRRGSLIPTLSANTLSSLCAAVEEKLGEMSDSHGGLQNRRDAAKQYLKLLVLTATSGDSVNGTAACSMRDLSLLLEGLLQTNKGAVLKDIMNKNGLQIFHNLIKQFRRQWEKIPILRKLLKVLDHLAVHKVLTVEHIYANPPRDGIESFSDSLYELSKHKNVEVHTMARSFRRKYIPPRLQSMDLQSGNGYRHTSPLRSQPSDQLSERAKEHQLHMASPSQDSHNIQSDRSISRPGQQQPSSLSVPEHILESGPKSCFVQSSASNMPQQQQAKQEVLTATQDPFSVAIKSKQPVGLATTKRKRPSRWDTLSSTHRPDTEAATIDLVTAALSTNGAAGLVWQVRPSSLSPCEQQVTSLEVSKSRTQGQVTKLPMSDCESGSPQFEASPGHLGGSQDQDSKTVASSGSLQTAWSSSETYTPAASTLSTKSSLVELPAGPPRPGQPSVLANIPPLSQATGGHASSGHQQMVVLPGQPAMPAQIFVGMPGQMPIVTHLPPGPVHMGMQVIPLGNGMAVVTHASNLFAGQPPTTLVPPSGGAPPNPPMHGGLPQMSLATAPPLPFGFPTGPPSQGVHQPVSIVPAASYVPWQMQPSGQPPFAGGASFMIAGQPRPPAPPMPSWSKNWSSQRARSWGRGSTSGKEASRASNGHSGSSCTGSKVVQAESQGREVEPEPPVPGLSPVRAQSGPNSHRSVHRGSLSGPSHGPSSSRQSKKPYGAMYRTVVPAKQSEEETAKCSFHSSTGAQPTEETPSSRAHVGHKEPHIVQNRFPQSWHPQGSGQEVSGWTENHVYRRSDYTVDELGAIVSWETPECSSFEQNVSAMVRYRVDSHHKANLKDTERLCSKLTEDVVKKEIKKYRDSRIQGTVKPILRSRLLDKVVSYVDMQVMMYTEKKSISENRH</sequence>
<dbReference type="Pfam" id="PF00856">
    <property type="entry name" value="SET"/>
    <property type="match status" value="1"/>
</dbReference>
<keyword evidence="8" id="KW-0863">Zinc-finger</keyword>
<feature type="region of interest" description="Disordered" evidence="11">
    <location>
        <begin position="1865"/>
        <end position="1931"/>
    </location>
</feature>
<dbReference type="Pfam" id="PF17907">
    <property type="entry name" value="AWS"/>
    <property type="match status" value="1"/>
</dbReference>
<feature type="compositionally biased region" description="Basic and acidic residues" evidence="11">
    <location>
        <begin position="368"/>
        <end position="378"/>
    </location>
</feature>
<dbReference type="Gene3D" id="2.170.270.10">
    <property type="entry name" value="SET domain"/>
    <property type="match status" value="1"/>
</dbReference>
<reference evidence="16" key="1">
    <citation type="submission" date="2024-03" db="EMBL/GenBank/DDBJ databases">
        <authorList>
            <consortium name="ELIXIR-Norway"/>
            <consortium name="Elixir Norway"/>
        </authorList>
    </citation>
    <scope>NUCLEOTIDE SEQUENCE</scope>
</reference>
<feature type="domain" description="SET" evidence="12">
    <location>
        <begin position="1351"/>
        <end position="1470"/>
    </location>
</feature>
<evidence type="ECO:0000256" key="5">
    <source>
        <dbReference type="ARBA" id="ARBA00022679"/>
    </source>
</evidence>
<dbReference type="InterPro" id="IPR006560">
    <property type="entry name" value="AWS_dom"/>
</dbReference>
<feature type="region of interest" description="Disordered" evidence="11">
    <location>
        <begin position="1976"/>
        <end position="1997"/>
    </location>
</feature>
<evidence type="ECO:0000259" key="13">
    <source>
        <dbReference type="PROSITE" id="PS50868"/>
    </source>
</evidence>
<dbReference type="InterPro" id="IPR044437">
    <property type="entry name" value="SETD2/Set2_SET"/>
</dbReference>
<dbReference type="PROSITE" id="PS51050">
    <property type="entry name" value="ZF_CW"/>
    <property type="match status" value="1"/>
</dbReference>
<evidence type="ECO:0000313" key="17">
    <source>
        <dbReference type="Proteomes" id="UP001497522"/>
    </source>
</evidence>
<feature type="domain" description="Post-SET" evidence="13">
    <location>
        <begin position="1478"/>
        <end position="1494"/>
    </location>
</feature>
<evidence type="ECO:0000256" key="7">
    <source>
        <dbReference type="ARBA" id="ARBA00022723"/>
    </source>
</evidence>
<dbReference type="InterPro" id="IPR003616">
    <property type="entry name" value="Post-SET_dom"/>
</dbReference>
<keyword evidence="5" id="KW-0808">Transferase</keyword>
<evidence type="ECO:0000256" key="2">
    <source>
        <dbReference type="ARBA" id="ARBA00004286"/>
    </source>
</evidence>
<dbReference type="InterPro" id="IPR046341">
    <property type="entry name" value="SET_dom_sf"/>
</dbReference>
<dbReference type="SMART" id="SM00508">
    <property type="entry name" value="PostSET"/>
    <property type="match status" value="1"/>
</dbReference>
<keyword evidence="4" id="KW-0489">Methyltransferase</keyword>
<feature type="region of interest" description="Disordered" evidence="11">
    <location>
        <begin position="2039"/>
        <end position="2147"/>
    </location>
</feature>
<dbReference type="PANTHER" id="PTHR22884">
    <property type="entry name" value="SET DOMAIN PROTEINS"/>
    <property type="match status" value="1"/>
</dbReference>
<dbReference type="PROSITE" id="PS50868">
    <property type="entry name" value="POST_SET"/>
    <property type="match status" value="1"/>
</dbReference>
<feature type="compositionally biased region" description="Basic residues" evidence="11">
    <location>
        <begin position="480"/>
        <end position="489"/>
    </location>
</feature>
<feature type="compositionally biased region" description="Acidic residues" evidence="11">
    <location>
        <begin position="61"/>
        <end position="81"/>
    </location>
</feature>
<feature type="compositionally biased region" description="Polar residues" evidence="11">
    <location>
        <begin position="2301"/>
        <end position="2345"/>
    </location>
</feature>
<feature type="compositionally biased region" description="Low complexity" evidence="11">
    <location>
        <begin position="82"/>
        <end position="95"/>
    </location>
</feature>
<dbReference type="Gene3D" id="3.30.40.100">
    <property type="match status" value="1"/>
</dbReference>
<feature type="domain" description="CW-type" evidence="14">
    <location>
        <begin position="1191"/>
        <end position="1245"/>
    </location>
</feature>
<name>A0ABP1BY73_9BRYO</name>
<dbReference type="InterPro" id="IPR001214">
    <property type="entry name" value="SET_dom"/>
</dbReference>
<keyword evidence="10" id="KW-0539">Nucleus</keyword>
<feature type="region of interest" description="Disordered" evidence="11">
    <location>
        <begin position="2275"/>
        <end position="2439"/>
    </location>
</feature>
<protein>
    <recommendedName>
        <fullName evidence="18">Histone-lysine N-methyltransferase</fullName>
    </recommendedName>
</protein>
<dbReference type="Pfam" id="PF07496">
    <property type="entry name" value="zf-CW"/>
    <property type="match status" value="1"/>
</dbReference>
<accession>A0ABP1BY73</accession>
<feature type="compositionally biased region" description="Polar residues" evidence="11">
    <location>
        <begin position="1901"/>
        <end position="1927"/>
    </location>
</feature>
<feature type="compositionally biased region" description="Gly residues" evidence="11">
    <location>
        <begin position="258"/>
        <end position="267"/>
    </location>
</feature>